<dbReference type="RefSeq" id="WP_125148819.1">
    <property type="nucleotide sequence ID" value="NZ_UYIN01000008.1"/>
</dbReference>
<sequence>MYYNYIESLIIKCNSNIKHPKELLSEQFRPFIINLSKRTFIHGYITEDIKNECYRSLFYCVNFYNTEKHSFVAYTTNGIKNNIKNVISKHKDRSSAEGIEDFTFTNKLELYVQNEEGYIDENIYLH</sequence>
<comment type="caution">
    <text evidence="1">The sequence shown here is derived from an EMBL/GenBank/DDBJ whole genome shotgun (WGS) entry which is preliminary data.</text>
</comment>
<dbReference type="InterPro" id="IPR013325">
    <property type="entry name" value="RNA_pol_sigma_r2"/>
</dbReference>
<organism evidence="1 2">
    <name type="scientific">Clostridium carnis</name>
    <dbReference type="NCBI Taxonomy" id="1530"/>
    <lineage>
        <taxon>Bacteria</taxon>
        <taxon>Bacillati</taxon>
        <taxon>Bacillota</taxon>
        <taxon>Clostridia</taxon>
        <taxon>Eubacteriales</taxon>
        <taxon>Clostridiaceae</taxon>
        <taxon>Clostridium</taxon>
    </lineage>
</organism>
<proteinExistence type="predicted"/>
<keyword evidence="2" id="KW-1185">Reference proteome</keyword>
<dbReference type="EMBL" id="UYIN01000008">
    <property type="protein sequence ID" value="VDG72163.1"/>
    <property type="molecule type" value="Genomic_DNA"/>
</dbReference>
<reference evidence="1 2" key="1">
    <citation type="submission" date="2018-11" db="EMBL/GenBank/DDBJ databases">
        <authorList>
            <consortium name="Pathogen Informatics"/>
        </authorList>
    </citation>
    <scope>NUCLEOTIDE SEQUENCE [LARGE SCALE GENOMIC DNA]</scope>
    <source>
        <strain evidence="1 2">NCTC10913</strain>
    </source>
</reference>
<evidence type="ECO:0000313" key="2">
    <source>
        <dbReference type="Proteomes" id="UP000277570"/>
    </source>
</evidence>
<dbReference type="SUPFAM" id="SSF88946">
    <property type="entry name" value="Sigma2 domain of RNA polymerase sigma factors"/>
    <property type="match status" value="1"/>
</dbReference>
<dbReference type="Proteomes" id="UP000277570">
    <property type="component" value="Unassembled WGS sequence"/>
</dbReference>
<name>A0ABY6SV80_9CLOT</name>
<evidence type="ECO:0000313" key="1">
    <source>
        <dbReference type="EMBL" id="VDG72163.1"/>
    </source>
</evidence>
<protein>
    <submittedName>
        <fullName evidence="1">RNA polymerase sigma factor, sigma-70 family</fullName>
    </submittedName>
</protein>
<gene>
    <name evidence="1" type="ORF">NCTC10913_02506</name>
</gene>
<accession>A0ABY6SV80</accession>